<keyword evidence="1" id="KW-0472">Membrane</keyword>
<dbReference type="AlphaFoldDB" id="A0A2N9EEG6"/>
<evidence type="ECO:0000313" key="2">
    <source>
        <dbReference type="EMBL" id="SPC73088.1"/>
    </source>
</evidence>
<organism evidence="2">
    <name type="scientific">Fagus sylvatica</name>
    <name type="common">Beechnut</name>
    <dbReference type="NCBI Taxonomy" id="28930"/>
    <lineage>
        <taxon>Eukaryota</taxon>
        <taxon>Viridiplantae</taxon>
        <taxon>Streptophyta</taxon>
        <taxon>Embryophyta</taxon>
        <taxon>Tracheophyta</taxon>
        <taxon>Spermatophyta</taxon>
        <taxon>Magnoliopsida</taxon>
        <taxon>eudicotyledons</taxon>
        <taxon>Gunneridae</taxon>
        <taxon>Pentapetalae</taxon>
        <taxon>rosids</taxon>
        <taxon>fabids</taxon>
        <taxon>Fagales</taxon>
        <taxon>Fagaceae</taxon>
        <taxon>Fagus</taxon>
    </lineage>
</organism>
<feature type="transmembrane region" description="Helical" evidence="1">
    <location>
        <begin position="25"/>
        <end position="43"/>
    </location>
</feature>
<gene>
    <name evidence="2" type="ORF">FSB_LOCUS970</name>
</gene>
<keyword evidence="1" id="KW-1133">Transmembrane helix</keyword>
<accession>A0A2N9EEG6</accession>
<protein>
    <submittedName>
        <fullName evidence="2">Uncharacterized protein</fullName>
    </submittedName>
</protein>
<sequence>MMSNVVNYIDRNVASAWGVVSLTKMIRWVYFRSVWLCLLWFLLGCDVEKMALVCSSCKRFLPSEQ</sequence>
<proteinExistence type="predicted"/>
<reference evidence="2" key="1">
    <citation type="submission" date="2018-02" db="EMBL/GenBank/DDBJ databases">
        <authorList>
            <person name="Cohen D.B."/>
            <person name="Kent A.D."/>
        </authorList>
    </citation>
    <scope>NUCLEOTIDE SEQUENCE</scope>
</reference>
<keyword evidence="1" id="KW-0812">Transmembrane</keyword>
<evidence type="ECO:0000256" key="1">
    <source>
        <dbReference type="SAM" id="Phobius"/>
    </source>
</evidence>
<name>A0A2N9EEG6_FAGSY</name>
<dbReference type="EMBL" id="OIVN01000040">
    <property type="protein sequence ID" value="SPC73088.1"/>
    <property type="molecule type" value="Genomic_DNA"/>
</dbReference>